<dbReference type="CDD" id="cd00067">
    <property type="entry name" value="GAL4"/>
    <property type="match status" value="1"/>
</dbReference>
<keyword evidence="3" id="KW-0805">Transcription regulation</keyword>
<evidence type="ECO:0000256" key="4">
    <source>
        <dbReference type="ARBA" id="ARBA00023125"/>
    </source>
</evidence>
<keyword evidence="9" id="KW-1185">Reference proteome</keyword>
<dbReference type="RefSeq" id="XP_024730616.1">
    <property type="nucleotide sequence ID" value="XM_024875778.1"/>
</dbReference>
<keyword evidence="4" id="KW-0238">DNA-binding</keyword>
<dbReference type="GO" id="GO:0000981">
    <property type="term" value="F:DNA-binding transcription factor activity, RNA polymerase II-specific"/>
    <property type="evidence" value="ECO:0007669"/>
    <property type="project" value="InterPro"/>
</dbReference>
<dbReference type="InterPro" id="IPR036864">
    <property type="entry name" value="Zn2-C6_fun-type_DNA-bd_sf"/>
</dbReference>
<dbReference type="Pfam" id="PF00172">
    <property type="entry name" value="Zn_clus"/>
    <property type="match status" value="1"/>
</dbReference>
<dbReference type="Proteomes" id="UP000235371">
    <property type="component" value="Unassembled WGS sequence"/>
</dbReference>
<dbReference type="InParanoid" id="A0A2J6SSI0"/>
<evidence type="ECO:0000256" key="3">
    <source>
        <dbReference type="ARBA" id="ARBA00023015"/>
    </source>
</evidence>
<accession>A0A2J6SSI0</accession>
<dbReference type="InterPro" id="IPR001138">
    <property type="entry name" value="Zn2Cys6_DnaBD"/>
</dbReference>
<feature type="domain" description="Zn(2)-C6 fungal-type" evidence="7">
    <location>
        <begin position="1"/>
        <end position="33"/>
    </location>
</feature>
<feature type="non-terminal residue" evidence="8">
    <location>
        <position position="1"/>
    </location>
</feature>
<keyword evidence="2" id="KW-0862">Zinc</keyword>
<dbReference type="InterPro" id="IPR052360">
    <property type="entry name" value="Transcr_Regulatory_Proteins"/>
</dbReference>
<evidence type="ECO:0000256" key="2">
    <source>
        <dbReference type="ARBA" id="ARBA00022833"/>
    </source>
</evidence>
<reference evidence="8 9" key="1">
    <citation type="submission" date="2016-04" db="EMBL/GenBank/DDBJ databases">
        <title>A degradative enzymes factory behind the ericoid mycorrhizal symbiosis.</title>
        <authorList>
            <consortium name="DOE Joint Genome Institute"/>
            <person name="Martino E."/>
            <person name="Morin E."/>
            <person name="Grelet G."/>
            <person name="Kuo A."/>
            <person name="Kohler A."/>
            <person name="Daghino S."/>
            <person name="Barry K."/>
            <person name="Choi C."/>
            <person name="Cichocki N."/>
            <person name="Clum A."/>
            <person name="Copeland A."/>
            <person name="Hainaut M."/>
            <person name="Haridas S."/>
            <person name="Labutti K."/>
            <person name="Lindquist E."/>
            <person name="Lipzen A."/>
            <person name="Khouja H.-R."/>
            <person name="Murat C."/>
            <person name="Ohm R."/>
            <person name="Olson A."/>
            <person name="Spatafora J."/>
            <person name="Veneault-Fourrey C."/>
            <person name="Henrissat B."/>
            <person name="Grigoriev I."/>
            <person name="Martin F."/>
            <person name="Perotto S."/>
        </authorList>
    </citation>
    <scope>NUCLEOTIDE SEQUENCE [LARGE SCALE GENOMIC DNA]</scope>
    <source>
        <strain evidence="8 9">E</strain>
    </source>
</reference>
<evidence type="ECO:0000256" key="1">
    <source>
        <dbReference type="ARBA" id="ARBA00022723"/>
    </source>
</evidence>
<organism evidence="8 9">
    <name type="scientific">Hyaloscypha bicolor E</name>
    <dbReference type="NCBI Taxonomy" id="1095630"/>
    <lineage>
        <taxon>Eukaryota</taxon>
        <taxon>Fungi</taxon>
        <taxon>Dikarya</taxon>
        <taxon>Ascomycota</taxon>
        <taxon>Pezizomycotina</taxon>
        <taxon>Leotiomycetes</taxon>
        <taxon>Helotiales</taxon>
        <taxon>Hyaloscyphaceae</taxon>
        <taxon>Hyaloscypha</taxon>
        <taxon>Hyaloscypha bicolor</taxon>
    </lineage>
</organism>
<dbReference type="OrthoDB" id="3172332at2759"/>
<evidence type="ECO:0000313" key="9">
    <source>
        <dbReference type="Proteomes" id="UP000235371"/>
    </source>
</evidence>
<evidence type="ECO:0000256" key="6">
    <source>
        <dbReference type="ARBA" id="ARBA00023242"/>
    </source>
</evidence>
<dbReference type="GO" id="GO:0003677">
    <property type="term" value="F:DNA binding"/>
    <property type="evidence" value="ECO:0007669"/>
    <property type="project" value="UniProtKB-KW"/>
</dbReference>
<sequence>RIRRLKCDETKPECMRCLRFEGRCIGYPTRKEKQSLFRHNHDRNNSSTASGKSDALCPYYTTSSFTLWDTVLQGCHKDDFIRDAVIAVGALITCNRKLVKDRDDRLTRAPYEYTPRYQFALKQYGRAVKKMGMEVSGEEPTLRSVLIGCILVVCFEAMFSNHVKALTHAVGGHSILRGWLISQEHSTSDFSKSKEMANPAESVIEGELVRAISRLDLQVVSHTVDPRPTQIHKELHAEGAGTLENMPSIFSSLGEARMYLDLVQRRTWHFVLVVEGGQYAETGKVKVEVPIAKQIGTITLTDWGEVHGMSDGYLMHSGEISRWQSAFQSQLCSSKYWKAAMLLQLQAETTRVGLHGSLNRTECDWDRFTPDFQLMIAHAKQVFDEEFLRDWHGFAFDGGVIKPLWMIACYCREPVTRRDAIALMRKVAAKEFGML</sequence>
<keyword evidence="6" id="KW-0539">Nucleus</keyword>
<evidence type="ECO:0000259" key="7">
    <source>
        <dbReference type="Pfam" id="PF00172"/>
    </source>
</evidence>
<dbReference type="PANTHER" id="PTHR36206:SF4">
    <property type="entry name" value="HYPOTHETICAL CONSERVED PROTEIN (EUROFUNG)-RELATED"/>
    <property type="match status" value="1"/>
</dbReference>
<keyword evidence="5" id="KW-0804">Transcription</keyword>
<dbReference type="SUPFAM" id="SSF57701">
    <property type="entry name" value="Zn2/Cys6 DNA-binding domain"/>
    <property type="match status" value="1"/>
</dbReference>
<dbReference type="GeneID" id="36583857"/>
<name>A0A2J6SSI0_9HELO</name>
<dbReference type="STRING" id="1095630.A0A2J6SSI0"/>
<dbReference type="PANTHER" id="PTHR36206">
    <property type="entry name" value="ASPERCRYPTIN BIOSYNTHESIS CLUSTER-SPECIFIC TRANSCRIPTION REGULATOR ATNN-RELATED"/>
    <property type="match status" value="1"/>
</dbReference>
<evidence type="ECO:0000313" key="8">
    <source>
        <dbReference type="EMBL" id="PMD53712.1"/>
    </source>
</evidence>
<gene>
    <name evidence="8" type="ORF">K444DRAFT_541197</name>
</gene>
<protein>
    <recommendedName>
        <fullName evidence="7">Zn(2)-C6 fungal-type domain-containing protein</fullName>
    </recommendedName>
</protein>
<dbReference type="GO" id="GO:0008270">
    <property type="term" value="F:zinc ion binding"/>
    <property type="evidence" value="ECO:0007669"/>
    <property type="project" value="InterPro"/>
</dbReference>
<evidence type="ECO:0000256" key="5">
    <source>
        <dbReference type="ARBA" id="ARBA00023163"/>
    </source>
</evidence>
<keyword evidence="1" id="KW-0479">Metal-binding</keyword>
<dbReference type="AlphaFoldDB" id="A0A2J6SSI0"/>
<dbReference type="EMBL" id="KZ613871">
    <property type="protein sequence ID" value="PMD53712.1"/>
    <property type="molecule type" value="Genomic_DNA"/>
</dbReference>
<proteinExistence type="predicted"/>